<proteinExistence type="predicted"/>
<dbReference type="InterPro" id="IPR029063">
    <property type="entry name" value="SAM-dependent_MTases_sf"/>
</dbReference>
<evidence type="ECO:0000256" key="4">
    <source>
        <dbReference type="PIRSR" id="PIRSR005739-1"/>
    </source>
</evidence>
<keyword evidence="2" id="KW-0808">Transferase</keyword>
<dbReference type="Gene3D" id="1.10.10.10">
    <property type="entry name" value="Winged helix-like DNA-binding domain superfamily/Winged helix DNA-binding domain"/>
    <property type="match status" value="1"/>
</dbReference>
<accession>A0AAU2AE25</accession>
<dbReference type="GO" id="GO:0008171">
    <property type="term" value="F:O-methyltransferase activity"/>
    <property type="evidence" value="ECO:0007669"/>
    <property type="project" value="InterPro"/>
</dbReference>
<dbReference type="PANTHER" id="PTHR43712:SF2">
    <property type="entry name" value="O-METHYLTRANSFERASE CICE"/>
    <property type="match status" value="1"/>
</dbReference>
<dbReference type="Gene3D" id="3.40.50.150">
    <property type="entry name" value="Vaccinia Virus protein VP39"/>
    <property type="match status" value="1"/>
</dbReference>
<dbReference type="GO" id="GO:0032259">
    <property type="term" value="P:methylation"/>
    <property type="evidence" value="ECO:0007669"/>
    <property type="project" value="UniProtKB-KW"/>
</dbReference>
<evidence type="ECO:0000259" key="5">
    <source>
        <dbReference type="Pfam" id="PF00891"/>
    </source>
</evidence>
<dbReference type="SUPFAM" id="SSF53335">
    <property type="entry name" value="S-adenosyl-L-methionine-dependent methyltransferases"/>
    <property type="match status" value="1"/>
</dbReference>
<dbReference type="EMBL" id="CP108222">
    <property type="protein sequence ID" value="WTT21773.1"/>
    <property type="molecule type" value="Genomic_DNA"/>
</dbReference>
<dbReference type="GO" id="GO:0046983">
    <property type="term" value="F:protein dimerization activity"/>
    <property type="evidence" value="ECO:0007669"/>
    <property type="project" value="InterPro"/>
</dbReference>
<dbReference type="InterPro" id="IPR036388">
    <property type="entry name" value="WH-like_DNA-bd_sf"/>
</dbReference>
<dbReference type="PIRSF" id="PIRSF005739">
    <property type="entry name" value="O-mtase"/>
    <property type="match status" value="1"/>
</dbReference>
<evidence type="ECO:0000256" key="2">
    <source>
        <dbReference type="ARBA" id="ARBA00022679"/>
    </source>
</evidence>
<dbReference type="Pfam" id="PF00891">
    <property type="entry name" value="Methyltransf_2"/>
    <property type="match status" value="1"/>
</dbReference>
<dbReference type="Pfam" id="PF08100">
    <property type="entry name" value="Dimerisation"/>
    <property type="match status" value="1"/>
</dbReference>
<dbReference type="InterPro" id="IPR012967">
    <property type="entry name" value="COMT_dimerisation"/>
</dbReference>
<dbReference type="PROSITE" id="PS51683">
    <property type="entry name" value="SAM_OMT_II"/>
    <property type="match status" value="1"/>
</dbReference>
<dbReference type="InterPro" id="IPR001077">
    <property type="entry name" value="COMT_C"/>
</dbReference>
<feature type="domain" description="O-methyltransferase dimerisation" evidence="6">
    <location>
        <begin position="30"/>
        <end position="91"/>
    </location>
</feature>
<name>A0AAU2AE25_9ACTN</name>
<feature type="active site" description="Proton acceptor" evidence="4">
    <location>
        <position position="253"/>
    </location>
</feature>
<evidence type="ECO:0000313" key="7">
    <source>
        <dbReference type="EMBL" id="WTT21773.1"/>
    </source>
</evidence>
<evidence type="ECO:0000259" key="6">
    <source>
        <dbReference type="Pfam" id="PF08100"/>
    </source>
</evidence>
<dbReference type="AlphaFoldDB" id="A0AAU2AE25"/>
<dbReference type="InterPro" id="IPR016461">
    <property type="entry name" value="COMT-like"/>
</dbReference>
<reference evidence="7" key="1">
    <citation type="submission" date="2022-10" db="EMBL/GenBank/DDBJ databases">
        <title>The complete genomes of actinobacterial strains from the NBC collection.</title>
        <authorList>
            <person name="Joergensen T.S."/>
            <person name="Alvarez Arevalo M."/>
            <person name="Sterndorff E.B."/>
            <person name="Faurdal D."/>
            <person name="Vuksanovic O."/>
            <person name="Mourched A.-S."/>
            <person name="Charusanti P."/>
            <person name="Shaw S."/>
            <person name="Blin K."/>
            <person name="Weber T."/>
        </authorList>
    </citation>
    <scope>NUCLEOTIDE SEQUENCE</scope>
    <source>
        <strain evidence="7">NBC_00093</strain>
    </source>
</reference>
<dbReference type="PANTHER" id="PTHR43712">
    <property type="entry name" value="PUTATIVE (AFU_ORTHOLOGUE AFUA_4G14580)-RELATED"/>
    <property type="match status" value="1"/>
</dbReference>
<protein>
    <submittedName>
        <fullName evidence="7">Acetylserotonin O-methyltransferase</fullName>
    </submittedName>
</protein>
<sequence>MTSSENIDKTAVLGILRLGFGCAPAAFTEAGVELGLFDAMTDSPMSAAELAVAVDADADALNRLLRALVFTGVVERAGADLYGHTPLSRQLRSDVPGDSGYLIRWGMTRMMNEIMRHTADTVRKGSTLFEQVYGKPFYDYLSQDDLEAAEIFNRAMIGNSGRVSSDIVQKIDLTQARTLVEIGGGRGRLIKEILEENSHLNGVLLDLDYVLDDVLTELRPGGELSSRIQLVPGDARKSVDVKGDVYILKNVLHMWDDQTVVDTLRNAAEAAGPSVPIYIIDVVLETGGETDDASSYMDMLMLLIMDAKERSISEWTNLFDQAGLDIVAQTRLSDGHLTMLEGRAR</sequence>
<evidence type="ECO:0000256" key="1">
    <source>
        <dbReference type="ARBA" id="ARBA00022603"/>
    </source>
</evidence>
<feature type="domain" description="O-methyltransferase C-terminal" evidence="5">
    <location>
        <begin position="116"/>
        <end position="324"/>
    </location>
</feature>
<organism evidence="7">
    <name type="scientific">Streptomyces sp. NBC_00093</name>
    <dbReference type="NCBI Taxonomy" id="2975649"/>
    <lineage>
        <taxon>Bacteria</taxon>
        <taxon>Bacillati</taxon>
        <taxon>Actinomycetota</taxon>
        <taxon>Actinomycetes</taxon>
        <taxon>Kitasatosporales</taxon>
        <taxon>Streptomycetaceae</taxon>
        <taxon>Streptomyces</taxon>
    </lineage>
</organism>
<keyword evidence="1" id="KW-0489">Methyltransferase</keyword>
<evidence type="ECO:0000256" key="3">
    <source>
        <dbReference type="ARBA" id="ARBA00022691"/>
    </source>
</evidence>
<keyword evidence="3" id="KW-0949">S-adenosyl-L-methionine</keyword>
<dbReference type="SUPFAM" id="SSF46785">
    <property type="entry name" value="Winged helix' DNA-binding domain"/>
    <property type="match status" value="1"/>
</dbReference>
<gene>
    <name evidence="7" type="ORF">OHA22_42700</name>
</gene>
<dbReference type="InterPro" id="IPR036390">
    <property type="entry name" value="WH_DNA-bd_sf"/>
</dbReference>